<keyword evidence="4" id="KW-0276">Fatty acid metabolism</keyword>
<comment type="subcellular location">
    <subcellularLocation>
        <location evidence="1">Mitochondrion</location>
    </subcellularLocation>
</comment>
<dbReference type="SUPFAM" id="SSF50129">
    <property type="entry name" value="GroES-like"/>
    <property type="match status" value="1"/>
</dbReference>
<accession>A0AAE8MAC7</accession>
<dbReference type="InterPro" id="IPR020843">
    <property type="entry name" value="ER"/>
</dbReference>
<keyword evidence="7" id="KW-0560">Oxidoreductase</keyword>
<organism evidence="15 16">
    <name type="scientific">Fusarium torulosum</name>
    <dbReference type="NCBI Taxonomy" id="33205"/>
    <lineage>
        <taxon>Eukaryota</taxon>
        <taxon>Fungi</taxon>
        <taxon>Dikarya</taxon>
        <taxon>Ascomycota</taxon>
        <taxon>Pezizomycotina</taxon>
        <taxon>Sordariomycetes</taxon>
        <taxon>Hypocreomycetidae</taxon>
        <taxon>Hypocreales</taxon>
        <taxon>Nectriaceae</taxon>
        <taxon>Fusarium</taxon>
    </lineage>
</organism>
<evidence type="ECO:0000256" key="7">
    <source>
        <dbReference type="ARBA" id="ARBA00023002"/>
    </source>
</evidence>
<evidence type="ECO:0000259" key="14">
    <source>
        <dbReference type="SMART" id="SM00829"/>
    </source>
</evidence>
<dbReference type="EC" id="1.3.1.104" evidence="11"/>
<dbReference type="InterPro" id="IPR051034">
    <property type="entry name" value="Mito_Enoyl-ACP_Reductase"/>
</dbReference>
<dbReference type="CDD" id="cd08290">
    <property type="entry name" value="ETR"/>
    <property type="match status" value="1"/>
</dbReference>
<evidence type="ECO:0000256" key="3">
    <source>
        <dbReference type="ARBA" id="ARBA00022516"/>
    </source>
</evidence>
<feature type="domain" description="Enoyl reductase (ER)" evidence="14">
    <location>
        <begin position="12"/>
        <end position="365"/>
    </location>
</feature>
<keyword evidence="5" id="KW-0521">NADP</keyword>
<keyword evidence="6" id="KW-0809">Transit peptide</keyword>
<dbReference type="SMART" id="SM00829">
    <property type="entry name" value="PKS_ER"/>
    <property type="match status" value="1"/>
</dbReference>
<evidence type="ECO:0000256" key="8">
    <source>
        <dbReference type="ARBA" id="ARBA00023098"/>
    </source>
</evidence>
<feature type="compositionally biased region" description="Polar residues" evidence="13">
    <location>
        <begin position="1"/>
        <end position="13"/>
    </location>
</feature>
<dbReference type="SUPFAM" id="SSF51735">
    <property type="entry name" value="NAD(P)-binding Rossmann-fold domains"/>
    <property type="match status" value="1"/>
</dbReference>
<evidence type="ECO:0000256" key="2">
    <source>
        <dbReference type="ARBA" id="ARBA00010371"/>
    </source>
</evidence>
<evidence type="ECO:0000256" key="13">
    <source>
        <dbReference type="SAM" id="MobiDB-lite"/>
    </source>
</evidence>
<dbReference type="InterPro" id="IPR011032">
    <property type="entry name" value="GroES-like_sf"/>
</dbReference>
<dbReference type="Gene3D" id="3.40.50.720">
    <property type="entry name" value="NAD(P)-binding Rossmann-like Domain"/>
    <property type="match status" value="1"/>
</dbReference>
<name>A0AAE8MAC7_9HYPO</name>
<proteinExistence type="inferred from homology"/>
<dbReference type="AlphaFoldDB" id="A0AAE8MAC7"/>
<protein>
    <recommendedName>
        <fullName evidence="11">enoyl-[acyl-carrier-protein] reductase</fullName>
        <ecNumber evidence="11">1.3.1.104</ecNumber>
    </recommendedName>
</protein>
<keyword evidence="16" id="KW-1185">Reference proteome</keyword>
<evidence type="ECO:0000256" key="11">
    <source>
        <dbReference type="ARBA" id="ARBA00038963"/>
    </source>
</evidence>
<keyword evidence="8" id="KW-0443">Lipid metabolism</keyword>
<reference evidence="15" key="1">
    <citation type="submission" date="2018-03" db="EMBL/GenBank/DDBJ databases">
        <authorList>
            <person name="Guldener U."/>
        </authorList>
    </citation>
    <scope>NUCLEOTIDE SEQUENCE</scope>
</reference>
<evidence type="ECO:0000256" key="12">
    <source>
        <dbReference type="ARBA" id="ARBA00048843"/>
    </source>
</evidence>
<evidence type="ECO:0000313" key="16">
    <source>
        <dbReference type="Proteomes" id="UP001187734"/>
    </source>
</evidence>
<evidence type="ECO:0000256" key="1">
    <source>
        <dbReference type="ARBA" id="ARBA00004173"/>
    </source>
</evidence>
<dbReference type="Proteomes" id="UP001187734">
    <property type="component" value="Unassembled WGS sequence"/>
</dbReference>
<evidence type="ECO:0000313" key="15">
    <source>
        <dbReference type="EMBL" id="SPJ78527.1"/>
    </source>
</evidence>
<dbReference type="Gene3D" id="3.90.180.10">
    <property type="entry name" value="Medium-chain alcohol dehydrogenases, catalytic domain"/>
    <property type="match status" value="1"/>
</dbReference>
<dbReference type="EMBL" id="ONZP01000231">
    <property type="protein sequence ID" value="SPJ78527.1"/>
    <property type="molecule type" value="Genomic_DNA"/>
</dbReference>
<evidence type="ECO:0000256" key="10">
    <source>
        <dbReference type="ARBA" id="ARBA00023160"/>
    </source>
</evidence>
<evidence type="ECO:0000256" key="6">
    <source>
        <dbReference type="ARBA" id="ARBA00022946"/>
    </source>
</evidence>
<dbReference type="PANTHER" id="PTHR43981:SF2">
    <property type="entry name" value="ENOYL-[ACYL-CARRIER-PROTEIN] REDUCTASE, MITOCHONDRIAL"/>
    <property type="match status" value="1"/>
</dbReference>
<evidence type="ECO:0000256" key="9">
    <source>
        <dbReference type="ARBA" id="ARBA00023128"/>
    </source>
</evidence>
<gene>
    <name evidence="15" type="ORF">FTOL_06916</name>
</gene>
<comment type="similarity">
    <text evidence="2">Belongs to the zinc-containing alcohol dehydrogenase family. Quinone oxidoreductase subfamily.</text>
</comment>
<keyword evidence="3" id="KW-0444">Lipid biosynthesis</keyword>
<keyword evidence="9" id="KW-0496">Mitochondrion</keyword>
<evidence type="ECO:0000256" key="5">
    <source>
        <dbReference type="ARBA" id="ARBA00022857"/>
    </source>
</evidence>
<dbReference type="GO" id="GO:0141148">
    <property type="term" value="F:enoyl-[acyl-carrier-protein] reductase (NADPH) activity"/>
    <property type="evidence" value="ECO:0007669"/>
    <property type="project" value="UniProtKB-EC"/>
</dbReference>
<keyword evidence="10" id="KW-0275">Fatty acid biosynthesis</keyword>
<comment type="caution">
    <text evidence="15">The sequence shown here is derived from an EMBL/GenBank/DDBJ whole genome shotgun (WGS) entry which is preliminary data.</text>
</comment>
<evidence type="ECO:0000256" key="4">
    <source>
        <dbReference type="ARBA" id="ARBA00022832"/>
    </source>
</evidence>
<dbReference type="GO" id="GO:0005739">
    <property type="term" value="C:mitochondrion"/>
    <property type="evidence" value="ECO:0007669"/>
    <property type="project" value="UniProtKB-SubCell"/>
</dbReference>
<sequence length="374" mass="41186">MTTITQIQPSHDSPASVGFHYGQEKQNLPESLGIDQILVSFLFSPINPQDLLVLAGRYPVKPLHALNNEPILGYDGVARVEAVGPRQTDTPAIQFRPGDLVVPRRHGLGTWRSHAILSVADVIPLSPTEDLIGASLLRMAFLPAYLLVEDMRNLKPGDWIIQNAGSGTIARLVAQFARLKGVHVCSVVRDRKECDFEKLKTHLLSQGVDIVLTEDDLARKGLDASAELAAAASRGRVVLAIDAVFGESGKRLANALSHGGTYVNYGSLGGANEILGLSQRMLFWSEITFRNFRLSEQLKSRTEAQQESLLLWFQDLLARGLLHTPPVETIQLPRYDLNRDEFECRVRKVVTADPADNVGTVKQVLQFGEIHSGY</sequence>
<feature type="region of interest" description="Disordered" evidence="13">
    <location>
        <begin position="1"/>
        <end position="20"/>
    </location>
</feature>
<dbReference type="InterPro" id="IPR036291">
    <property type="entry name" value="NAD(P)-bd_dom_sf"/>
</dbReference>
<comment type="catalytic activity">
    <reaction evidence="12">
        <text>a 2,3-saturated acyl-[ACP] + NADP(+) = a (2E)-enoyl-[ACP] + NADPH + H(+)</text>
        <dbReference type="Rhea" id="RHEA:22564"/>
        <dbReference type="Rhea" id="RHEA-COMP:9925"/>
        <dbReference type="Rhea" id="RHEA-COMP:9926"/>
        <dbReference type="ChEBI" id="CHEBI:15378"/>
        <dbReference type="ChEBI" id="CHEBI:57783"/>
        <dbReference type="ChEBI" id="CHEBI:58349"/>
        <dbReference type="ChEBI" id="CHEBI:78784"/>
        <dbReference type="ChEBI" id="CHEBI:78785"/>
        <dbReference type="EC" id="1.3.1.104"/>
    </reaction>
</comment>
<dbReference type="GO" id="GO:0006633">
    <property type="term" value="P:fatty acid biosynthetic process"/>
    <property type="evidence" value="ECO:0007669"/>
    <property type="project" value="UniProtKB-KW"/>
</dbReference>
<dbReference type="PANTHER" id="PTHR43981">
    <property type="entry name" value="ENOYL-[ACYL-CARRIER-PROTEIN] REDUCTASE, MITOCHONDRIAL"/>
    <property type="match status" value="1"/>
</dbReference>